<feature type="non-terminal residue" evidence="2">
    <location>
        <position position="1"/>
    </location>
</feature>
<proteinExistence type="predicted"/>
<evidence type="ECO:0000313" key="2">
    <source>
        <dbReference type="EMBL" id="SUZ78951.1"/>
    </source>
</evidence>
<reference evidence="2" key="1">
    <citation type="submission" date="2018-05" db="EMBL/GenBank/DDBJ databases">
        <authorList>
            <person name="Lanie J.A."/>
            <person name="Ng W.-L."/>
            <person name="Kazmierczak K.M."/>
            <person name="Andrzejewski T.M."/>
            <person name="Davidsen T.M."/>
            <person name="Wayne K.J."/>
            <person name="Tettelin H."/>
            <person name="Glass J.I."/>
            <person name="Rusch D."/>
            <person name="Podicherti R."/>
            <person name="Tsui H.-C.T."/>
            <person name="Winkler M.E."/>
        </authorList>
    </citation>
    <scope>NUCLEOTIDE SEQUENCE</scope>
</reference>
<feature type="region of interest" description="Disordered" evidence="1">
    <location>
        <begin position="11"/>
        <end position="72"/>
    </location>
</feature>
<evidence type="ECO:0000256" key="1">
    <source>
        <dbReference type="SAM" id="MobiDB-lite"/>
    </source>
</evidence>
<accession>A0A381QI05</accession>
<feature type="compositionally biased region" description="Polar residues" evidence="1">
    <location>
        <begin position="11"/>
        <end position="20"/>
    </location>
</feature>
<feature type="compositionally biased region" description="Basic and acidic residues" evidence="1">
    <location>
        <begin position="59"/>
        <end position="72"/>
    </location>
</feature>
<gene>
    <name evidence="2" type="ORF">METZ01_LOCUS31805</name>
</gene>
<protein>
    <submittedName>
        <fullName evidence="2">Uncharacterized protein</fullName>
    </submittedName>
</protein>
<dbReference type="AlphaFoldDB" id="A0A381QI05"/>
<dbReference type="EMBL" id="UINC01001372">
    <property type="protein sequence ID" value="SUZ78951.1"/>
    <property type="molecule type" value="Genomic_DNA"/>
</dbReference>
<name>A0A381QI05_9ZZZZ</name>
<organism evidence="2">
    <name type="scientific">marine metagenome</name>
    <dbReference type="NCBI Taxonomy" id="408172"/>
    <lineage>
        <taxon>unclassified sequences</taxon>
        <taxon>metagenomes</taxon>
        <taxon>ecological metagenomes</taxon>
    </lineage>
</organism>
<sequence>VRLGVCAGSLVGNSLTSSDIGSGGVGSFRTAETLGPGSDSKRASPGVDPWTESTSRSPLDGRRGSPTDSASR</sequence>